<reference evidence="5 6" key="1">
    <citation type="journal article" date="2012" name="J. Bacteriol.">
        <title>Complete Genome Sequence of Flavobacterium indicum GPSTA100-9T, Isolated from Warm Spring Water.</title>
        <authorList>
            <person name="Barbier P."/>
            <person name="Houel A."/>
            <person name="Loux V."/>
            <person name="Poulain J."/>
            <person name="Bernardet J.F."/>
            <person name="Touchon M."/>
            <person name="Duchaud E."/>
        </authorList>
    </citation>
    <scope>NUCLEOTIDE SEQUENCE [LARGE SCALE GENOMIC DNA]</scope>
    <source>
        <strain evidence="6">DSM 17447 / CIP 109464 / GPTSA100-9</strain>
    </source>
</reference>
<dbReference type="Pfam" id="PF18962">
    <property type="entry name" value="Por_Secre_tail"/>
    <property type="match status" value="1"/>
</dbReference>
<gene>
    <name evidence="5" type="ordered locus">KQS_13275</name>
</gene>
<dbReference type="InterPro" id="IPR000726">
    <property type="entry name" value="Glyco_hydro_19_cat"/>
</dbReference>
<keyword evidence="1" id="KW-0732">Signal</keyword>
<feature type="domain" description="Glycoside hydrolase family 19 catalytic" evidence="4">
    <location>
        <begin position="237"/>
        <end position="247"/>
    </location>
</feature>
<dbReference type="SUPFAM" id="SSF53955">
    <property type="entry name" value="Lysozyme-like"/>
    <property type="match status" value="1"/>
</dbReference>
<reference evidence="6" key="2">
    <citation type="submission" date="2012-03" db="EMBL/GenBank/DDBJ databases">
        <title>Complete genome sequence of Flavobacterium indicum GPTSA100-9T, isolated from warm spring water.</title>
        <authorList>
            <person name="Barbier P."/>
            <person name="Houel A."/>
            <person name="Loux V."/>
            <person name="Poulain J."/>
            <person name="Bernardet J.-F."/>
            <person name="Touchon M."/>
            <person name="Duchaud E."/>
        </authorList>
    </citation>
    <scope>NUCLEOTIDE SEQUENCE [LARGE SCALE GENOMIC DNA]</scope>
    <source>
        <strain evidence="6">DSM 17447 / CIP 109464 / GPTSA100-9</strain>
    </source>
</reference>
<dbReference type="Gene3D" id="3.30.20.10">
    <property type="entry name" value="Endochitinase, domain 2"/>
    <property type="match status" value="1"/>
</dbReference>
<evidence type="ECO:0000313" key="5">
    <source>
        <dbReference type="EMBL" id="CCG54552.1"/>
    </source>
</evidence>
<evidence type="ECO:0000256" key="1">
    <source>
        <dbReference type="ARBA" id="ARBA00022729"/>
    </source>
</evidence>
<proteinExistence type="predicted"/>
<dbReference type="GO" id="GO:0006032">
    <property type="term" value="P:chitin catabolic process"/>
    <property type="evidence" value="ECO:0007669"/>
    <property type="project" value="InterPro"/>
</dbReference>
<dbReference type="Proteomes" id="UP000007599">
    <property type="component" value="Chromosome I"/>
</dbReference>
<dbReference type="GO" id="GO:0016998">
    <property type="term" value="P:cell wall macromolecule catabolic process"/>
    <property type="evidence" value="ECO:0007669"/>
    <property type="project" value="InterPro"/>
</dbReference>
<evidence type="ECO:0000256" key="3">
    <source>
        <dbReference type="ARBA" id="ARBA00023157"/>
    </source>
</evidence>
<dbReference type="Gene3D" id="1.10.530.10">
    <property type="match status" value="1"/>
</dbReference>
<dbReference type="eggNOG" id="COG3979">
    <property type="taxonomic scope" value="Bacteria"/>
</dbReference>
<dbReference type="InterPro" id="IPR023346">
    <property type="entry name" value="Lysozyme-like_dom_sf"/>
</dbReference>
<organism evidence="5 6">
    <name type="scientific">Flavobacterium indicum (strain DSM 17447 / CIP 109464 / GPTSA100-9)</name>
    <dbReference type="NCBI Taxonomy" id="1094466"/>
    <lineage>
        <taxon>Bacteria</taxon>
        <taxon>Pseudomonadati</taxon>
        <taxon>Bacteroidota</taxon>
        <taxon>Flavobacteriia</taxon>
        <taxon>Flavobacteriales</taxon>
        <taxon>Flavobacteriaceae</taxon>
        <taxon>Flavobacterium</taxon>
    </lineage>
</organism>
<keyword evidence="6" id="KW-1185">Reference proteome</keyword>
<dbReference type="GO" id="GO:0006952">
    <property type="term" value="P:defense response"/>
    <property type="evidence" value="ECO:0007669"/>
    <property type="project" value="UniProtKB-KW"/>
</dbReference>
<dbReference type="EMBL" id="HE774682">
    <property type="protein sequence ID" value="CCG54552.1"/>
    <property type="molecule type" value="Genomic_DNA"/>
</dbReference>
<dbReference type="AlphaFoldDB" id="H8XRW8"/>
<keyword evidence="3" id="KW-1015">Disulfide bond</keyword>
<dbReference type="KEGG" id="fin:KQS_13275"/>
<name>H8XRW8_FLAIG</name>
<protein>
    <submittedName>
        <fullName evidence="5">Glycoside hydrolase family 19 protein, putative Chitinase class 2</fullName>
    </submittedName>
</protein>
<dbReference type="PANTHER" id="PTHR22595">
    <property type="entry name" value="CHITINASE-RELATED"/>
    <property type="match status" value="1"/>
</dbReference>
<evidence type="ECO:0000256" key="2">
    <source>
        <dbReference type="ARBA" id="ARBA00022821"/>
    </source>
</evidence>
<evidence type="ECO:0000313" key="6">
    <source>
        <dbReference type="Proteomes" id="UP000007599"/>
    </source>
</evidence>
<dbReference type="Pfam" id="PF00182">
    <property type="entry name" value="Glyco_hydro_19"/>
    <property type="match status" value="1"/>
</dbReference>
<dbReference type="NCBIfam" id="TIGR04183">
    <property type="entry name" value="Por_Secre_tail"/>
    <property type="match status" value="1"/>
</dbReference>
<dbReference type="HOGENOM" id="CLU_626644_0_0_10"/>
<dbReference type="CDD" id="cd00325">
    <property type="entry name" value="chitinase_GH19"/>
    <property type="match status" value="1"/>
</dbReference>
<evidence type="ECO:0000259" key="4">
    <source>
        <dbReference type="PROSITE" id="PS00774"/>
    </source>
</evidence>
<dbReference type="STRING" id="1094466.KQS_13275"/>
<dbReference type="PROSITE" id="PS00774">
    <property type="entry name" value="CHITINASE_19_2"/>
    <property type="match status" value="1"/>
</dbReference>
<keyword evidence="5" id="KW-0378">Hydrolase</keyword>
<accession>H8XRW8</accession>
<dbReference type="GO" id="GO:0004568">
    <property type="term" value="F:chitinase activity"/>
    <property type="evidence" value="ECO:0007669"/>
    <property type="project" value="InterPro"/>
</dbReference>
<keyword evidence="2" id="KW-0611">Plant defense</keyword>
<dbReference type="PATRIC" id="fig|1094466.5.peg.2598"/>
<dbReference type="InterPro" id="IPR026444">
    <property type="entry name" value="Secre_tail"/>
</dbReference>
<dbReference type="PANTHER" id="PTHR22595:SF79">
    <property type="entry name" value="CHITINASE 12"/>
    <property type="match status" value="1"/>
</dbReference>
<sequence>MFFVCLFTGVTLQGQTNTAVESLLSSTQWNTLFPKRAGTYGVHPQGYTTDFFSYNNLKQAVTEMSDYLVQIRKKPGVWGELTTVTKKSTNTSYVYSQVDSWWYSNTTPEVIITVDFENFLNHTTPVNNKRELAAFLANISKETTGGWQMPVGGGTSGDYAQWGLYFVHEVGYTAANSAGTYSQASTDYPPNPAKGYYGRGPIQLSWNYNYGQLSKFLYNDVSVLLNNPDLVQQDGVLAFKSAIWFWMMPQWPKPSCHQVMHDLWVPNSGEYSMPKMYLKGFAHTNNIINGGLECRNTSTTAFTEKVVIRSELYKYYLSILGFTPTQVAAENSGDYTTICYQNSSNAMQDYVSANVLTSATFNVTALKVYPIPITDAFTIEYEEPIDRIKIFDLSGKIIQELEPKSNKVEVPSSILNNGMYIIQLETNSASATFKIIK</sequence>